<dbReference type="RefSeq" id="WP_405278677.1">
    <property type="nucleotide sequence ID" value="NZ_JBBHLI010000007.1"/>
</dbReference>
<accession>A0ABU9EAD6</accession>
<comment type="caution">
    <text evidence="1">The sequence shown here is derived from an EMBL/GenBank/DDBJ whole genome shotgun (WGS) entry which is preliminary data.</text>
</comment>
<keyword evidence="2" id="KW-1185">Reference proteome</keyword>
<evidence type="ECO:0000313" key="2">
    <source>
        <dbReference type="Proteomes" id="UP001484239"/>
    </source>
</evidence>
<protein>
    <recommendedName>
        <fullName evidence="3">HEPN domain-containing protein</fullName>
    </recommendedName>
</protein>
<evidence type="ECO:0000313" key="1">
    <source>
        <dbReference type="EMBL" id="MEK9501705.1"/>
    </source>
</evidence>
<name>A0ABU9EAD6_9BACT</name>
<dbReference type="EMBL" id="JBBHLI010000007">
    <property type="protein sequence ID" value="MEK9501705.1"/>
    <property type="molecule type" value="Genomic_DNA"/>
</dbReference>
<dbReference type="Proteomes" id="UP001484239">
    <property type="component" value="Unassembled WGS sequence"/>
</dbReference>
<sequence length="163" mass="18044">MSGDLPFTRAVATVRLAVSFADASGRQPLDAKPPSFVTFFLMGHALELGWKSVLIVEGVTDKALRAIGHDLLEARERAESILDSDVATTPQVAAISEMMAGYYKAKALEYVQPGFYSFPEPRQAFSAVSEYTDLLRAWVERRVRARLENGDSPRKSRADDDFT</sequence>
<evidence type="ECO:0008006" key="3">
    <source>
        <dbReference type="Google" id="ProtNLM"/>
    </source>
</evidence>
<reference evidence="1 2" key="1">
    <citation type="submission" date="2024-02" db="EMBL/GenBank/DDBJ databases">
        <title>A novel Gemmatimonadota bacterium.</title>
        <authorList>
            <person name="Du Z.-J."/>
            <person name="Ye Y.-Q."/>
        </authorList>
    </citation>
    <scope>NUCLEOTIDE SEQUENCE [LARGE SCALE GENOMIC DNA]</scope>
    <source>
        <strain evidence="1 2">DH-20</strain>
    </source>
</reference>
<organism evidence="1 2">
    <name type="scientific">Gaopeijia maritima</name>
    <dbReference type="NCBI Taxonomy" id="3119007"/>
    <lineage>
        <taxon>Bacteria</taxon>
        <taxon>Pseudomonadati</taxon>
        <taxon>Gemmatimonadota</taxon>
        <taxon>Longimicrobiia</taxon>
        <taxon>Gaopeijiales</taxon>
        <taxon>Gaopeijiaceae</taxon>
        <taxon>Gaopeijia</taxon>
    </lineage>
</organism>
<gene>
    <name evidence="1" type="ORF">WI372_12000</name>
</gene>
<proteinExistence type="predicted"/>